<dbReference type="PANTHER" id="PTHR48200">
    <property type="entry name" value="PROTEIN, PUTATIVE-RELATED"/>
    <property type="match status" value="1"/>
</dbReference>
<reference evidence="1 2" key="1">
    <citation type="journal article" date="2019" name="Genome Biol. Evol.">
        <title>Insights into the evolution of the New World diploid cottons (Gossypium, subgenus Houzingenia) based on genome sequencing.</title>
        <authorList>
            <person name="Grover C.E."/>
            <person name="Arick M.A. 2nd"/>
            <person name="Thrash A."/>
            <person name="Conover J.L."/>
            <person name="Sanders W.S."/>
            <person name="Peterson D.G."/>
            <person name="Frelichowski J.E."/>
            <person name="Scheffler J.A."/>
            <person name="Scheffler B.E."/>
            <person name="Wendel J.F."/>
        </authorList>
    </citation>
    <scope>NUCLEOTIDE SEQUENCE [LARGE SCALE GENOMIC DNA]</scope>
    <source>
        <strain evidence="1">157</strain>
        <tissue evidence="1">Leaf</tissue>
    </source>
</reference>
<dbReference type="PANTHER" id="PTHR48200:SF1">
    <property type="entry name" value="AMINOTRANSFERASE-LIKE PLANT MOBILE DOMAIN-CONTAINING PROTEIN"/>
    <property type="match status" value="1"/>
</dbReference>
<dbReference type="Proteomes" id="UP000593572">
    <property type="component" value="Unassembled WGS sequence"/>
</dbReference>
<keyword evidence="2" id="KW-1185">Reference proteome</keyword>
<comment type="caution">
    <text evidence="1">The sequence shown here is derived from an EMBL/GenBank/DDBJ whole genome shotgun (WGS) entry which is preliminary data.</text>
</comment>
<protein>
    <submittedName>
        <fullName evidence="1">Uncharacterized protein</fullName>
    </submittedName>
</protein>
<gene>
    <name evidence="1" type="ORF">Golob_011765</name>
</gene>
<organism evidence="1 2">
    <name type="scientific">Gossypium lobatum</name>
    <dbReference type="NCBI Taxonomy" id="34289"/>
    <lineage>
        <taxon>Eukaryota</taxon>
        <taxon>Viridiplantae</taxon>
        <taxon>Streptophyta</taxon>
        <taxon>Embryophyta</taxon>
        <taxon>Tracheophyta</taxon>
        <taxon>Spermatophyta</taxon>
        <taxon>Magnoliopsida</taxon>
        <taxon>eudicotyledons</taxon>
        <taxon>Gunneridae</taxon>
        <taxon>Pentapetalae</taxon>
        <taxon>rosids</taxon>
        <taxon>malvids</taxon>
        <taxon>Malvales</taxon>
        <taxon>Malvaceae</taxon>
        <taxon>Malvoideae</taxon>
        <taxon>Gossypium</taxon>
    </lineage>
</organism>
<evidence type="ECO:0000313" key="2">
    <source>
        <dbReference type="Proteomes" id="UP000593572"/>
    </source>
</evidence>
<proteinExistence type="predicted"/>
<feature type="non-terminal residue" evidence="1">
    <location>
        <position position="89"/>
    </location>
</feature>
<name>A0A7J8MQI7_9ROSI</name>
<sequence length="89" mass="10326">CFEKVDLVLTVEEYTLLRCPRIQADKAYFRAANVPTFLKKIISITGMSEQWVAAQIKQKGDDKCIHWKSLRDFILAHLNTKKRVDVFAL</sequence>
<feature type="non-terminal residue" evidence="1">
    <location>
        <position position="1"/>
    </location>
</feature>
<evidence type="ECO:0000313" key="1">
    <source>
        <dbReference type="EMBL" id="MBA0566997.1"/>
    </source>
</evidence>
<accession>A0A7J8MQI7</accession>
<dbReference type="AlphaFoldDB" id="A0A7J8MQI7"/>
<dbReference type="EMBL" id="JABEZX010000009">
    <property type="protein sequence ID" value="MBA0566997.1"/>
    <property type="molecule type" value="Genomic_DNA"/>
</dbReference>